<dbReference type="Pfam" id="PF13477">
    <property type="entry name" value="Glyco_trans_4_2"/>
    <property type="match status" value="1"/>
</dbReference>
<feature type="domain" description="Glycosyltransferase subfamily 4-like N-terminal" evidence="2">
    <location>
        <begin position="4"/>
        <end position="147"/>
    </location>
</feature>
<keyword evidence="3" id="KW-0808">Transferase</keyword>
<comment type="caution">
    <text evidence="3">The sequence shown here is derived from an EMBL/GenBank/DDBJ whole genome shotgun (WGS) entry which is preliminary data.</text>
</comment>
<dbReference type="SUPFAM" id="SSF53756">
    <property type="entry name" value="UDP-Glycosyltransferase/glycogen phosphorylase"/>
    <property type="match status" value="1"/>
</dbReference>
<gene>
    <name evidence="3" type="ORF">B4923_06885</name>
</gene>
<evidence type="ECO:0000259" key="2">
    <source>
        <dbReference type="Pfam" id="PF13477"/>
    </source>
</evidence>
<dbReference type="OrthoDB" id="9775208at2"/>
<name>A0A2U1TW76_9GAMM</name>
<accession>A0A2U1TW76</accession>
<dbReference type="Proteomes" id="UP000245138">
    <property type="component" value="Unassembled WGS sequence"/>
</dbReference>
<protein>
    <submittedName>
        <fullName evidence="3">Glycosyltransferase family 1 protein</fullName>
    </submittedName>
</protein>
<proteinExistence type="predicted"/>
<evidence type="ECO:0000259" key="1">
    <source>
        <dbReference type="Pfam" id="PF00534"/>
    </source>
</evidence>
<dbReference type="RefSeq" id="WP_109053616.1">
    <property type="nucleotide sequence ID" value="NZ_QDKJ01000004.1"/>
</dbReference>
<dbReference type="AlphaFoldDB" id="A0A2U1TW76"/>
<organism evidence="3 4">
    <name type="scientific">Brenneria roseae subsp. americana</name>
    <dbReference type="NCBI Taxonomy" id="1508507"/>
    <lineage>
        <taxon>Bacteria</taxon>
        <taxon>Pseudomonadati</taxon>
        <taxon>Pseudomonadota</taxon>
        <taxon>Gammaproteobacteria</taxon>
        <taxon>Enterobacterales</taxon>
        <taxon>Pectobacteriaceae</taxon>
        <taxon>Brenneria</taxon>
    </lineage>
</organism>
<dbReference type="CDD" id="cd03808">
    <property type="entry name" value="GT4_CapM-like"/>
    <property type="match status" value="1"/>
</dbReference>
<dbReference type="InterPro" id="IPR028098">
    <property type="entry name" value="Glyco_trans_4-like_N"/>
</dbReference>
<dbReference type="InterPro" id="IPR001296">
    <property type="entry name" value="Glyco_trans_1"/>
</dbReference>
<dbReference type="EMBL" id="QDKJ01000004">
    <property type="protein sequence ID" value="PWC13667.1"/>
    <property type="molecule type" value="Genomic_DNA"/>
</dbReference>
<keyword evidence="4" id="KW-1185">Reference proteome</keyword>
<feature type="domain" description="Glycosyl transferase family 1" evidence="1">
    <location>
        <begin position="189"/>
        <end position="347"/>
    </location>
</feature>
<dbReference type="PANTHER" id="PTHR12526:SF638">
    <property type="entry name" value="SPORE COAT PROTEIN SA"/>
    <property type="match status" value="1"/>
</dbReference>
<sequence>MAVIVLTANTSWYIYNFRKNTIKALIDNGYSIVVISPKDEYSDKIISLGADFIPVHIERGSINPLKEVLLIIRFFKIYNKLKPDVVLNFTPKNNIYSTLAANYAGSKVINNIAGLGVSFNKNNFLYFIVKNLYKLSQNKAYKVFFQNETDRSFFIDNDLIPISKTKRLPGSGVDLERFCTVSAPDDGVVRFLLVARLLVEKGVVHFAEAAKVLKNKYGDSVEFNLLGFIDSVSPSAISSDQINIWVNEGIVSYLGVSQNVEREIGRSDCIVLPSFYREGVPKSLLEACAMGKPIITTDNVGCRETVVDGINGFLCTPRSSLSLLEKMESMINMTHAQRLAMGEYSRKKAENEFDEKIVINEYVRAVKELVRAY</sequence>
<evidence type="ECO:0000313" key="3">
    <source>
        <dbReference type="EMBL" id="PWC13667.1"/>
    </source>
</evidence>
<dbReference type="Gene3D" id="3.40.50.2000">
    <property type="entry name" value="Glycogen Phosphorylase B"/>
    <property type="match status" value="2"/>
</dbReference>
<dbReference type="PANTHER" id="PTHR12526">
    <property type="entry name" value="GLYCOSYLTRANSFERASE"/>
    <property type="match status" value="1"/>
</dbReference>
<evidence type="ECO:0000313" key="4">
    <source>
        <dbReference type="Proteomes" id="UP000245138"/>
    </source>
</evidence>
<reference evidence="3 4" key="1">
    <citation type="submission" date="2018-04" db="EMBL/GenBank/DDBJ databases">
        <title>Brenneria corticis sp.nov.</title>
        <authorList>
            <person name="Li Y."/>
        </authorList>
    </citation>
    <scope>NUCLEOTIDE SEQUENCE [LARGE SCALE GENOMIC DNA]</scope>
    <source>
        <strain evidence="3 4">LMG 27715</strain>
    </source>
</reference>
<dbReference type="Pfam" id="PF00534">
    <property type="entry name" value="Glycos_transf_1"/>
    <property type="match status" value="1"/>
</dbReference>
<dbReference type="GO" id="GO:0016757">
    <property type="term" value="F:glycosyltransferase activity"/>
    <property type="evidence" value="ECO:0007669"/>
    <property type="project" value="InterPro"/>
</dbReference>
<dbReference type="GO" id="GO:1901135">
    <property type="term" value="P:carbohydrate derivative metabolic process"/>
    <property type="evidence" value="ECO:0007669"/>
    <property type="project" value="UniProtKB-ARBA"/>
</dbReference>